<dbReference type="GO" id="GO:0003677">
    <property type="term" value="F:DNA binding"/>
    <property type="evidence" value="ECO:0007669"/>
    <property type="project" value="UniProtKB-KW"/>
</dbReference>
<dbReference type="Gene3D" id="3.40.50.1360">
    <property type="match status" value="1"/>
</dbReference>
<sequence>MYQEERLVAILEHLKQYGRISVQELCKQFGVSRDTARRDLVKLDEKGVILRTRGGAILPGLEREVKSYKERLQDEPQSKGEIGRTAASMIRQGEHIIMDASTTVQAAANFLDAEDITVVTNSIDIACILAERKSVSVHLLGGRLHSRHRYVFGAGTVDQLRNYRVNKVFLGASGINDEGLFYPCPEDGAVIRETLRCAEEVIVLADATKFGKCYFYRVCGWEDVDYLVTDLRPEGDLLKALIQHQVEVVRKGHRSR</sequence>
<evidence type="ECO:0000313" key="6">
    <source>
        <dbReference type="Proteomes" id="UP000315636"/>
    </source>
</evidence>
<dbReference type="SUPFAM" id="SSF46785">
    <property type="entry name" value="Winged helix' DNA-binding domain"/>
    <property type="match status" value="1"/>
</dbReference>
<evidence type="ECO:0000259" key="4">
    <source>
        <dbReference type="PROSITE" id="PS51000"/>
    </source>
</evidence>
<evidence type="ECO:0000256" key="3">
    <source>
        <dbReference type="ARBA" id="ARBA00023163"/>
    </source>
</evidence>
<protein>
    <submittedName>
        <fullName evidence="5">Transcriptional regulator, DeoR family</fullName>
    </submittedName>
</protein>
<gene>
    <name evidence="5" type="ORF">SAMN06264849_102457</name>
</gene>
<reference evidence="5 6" key="1">
    <citation type="submission" date="2017-05" db="EMBL/GenBank/DDBJ databases">
        <authorList>
            <person name="Varghese N."/>
            <person name="Submissions S."/>
        </authorList>
    </citation>
    <scope>NUCLEOTIDE SEQUENCE [LARGE SCALE GENOMIC DNA]</scope>
    <source>
        <strain evidence="5 6">DSM 45474</strain>
    </source>
</reference>
<dbReference type="Pfam" id="PF08220">
    <property type="entry name" value="HTH_DeoR"/>
    <property type="match status" value="1"/>
</dbReference>
<dbReference type="PANTHER" id="PTHR30363">
    <property type="entry name" value="HTH-TYPE TRANSCRIPTIONAL REGULATOR SRLR-RELATED"/>
    <property type="match status" value="1"/>
</dbReference>
<dbReference type="PANTHER" id="PTHR30363:SF51">
    <property type="entry name" value="HTH-TYPE TRANSCRIPTIONAL REPRESSOR GLCR"/>
    <property type="match status" value="1"/>
</dbReference>
<dbReference type="PROSITE" id="PS51000">
    <property type="entry name" value="HTH_DEOR_2"/>
    <property type="match status" value="1"/>
</dbReference>
<keyword evidence="2" id="KW-0238">DNA-binding</keyword>
<evidence type="ECO:0000256" key="2">
    <source>
        <dbReference type="ARBA" id="ARBA00023125"/>
    </source>
</evidence>
<dbReference type="InterPro" id="IPR018356">
    <property type="entry name" value="Tscrpt_reg_HTH_DeoR_CS"/>
</dbReference>
<keyword evidence="6" id="KW-1185">Reference proteome</keyword>
<keyword evidence="3" id="KW-0804">Transcription</keyword>
<dbReference type="InterPro" id="IPR050313">
    <property type="entry name" value="Carb_Metab_HTH_regulators"/>
</dbReference>
<dbReference type="Gene3D" id="1.10.10.10">
    <property type="entry name" value="Winged helix-like DNA-binding domain superfamily/Winged helix DNA-binding domain"/>
    <property type="match status" value="1"/>
</dbReference>
<name>A0A521BV58_9BACL</name>
<dbReference type="GO" id="GO:0003700">
    <property type="term" value="F:DNA-binding transcription factor activity"/>
    <property type="evidence" value="ECO:0007669"/>
    <property type="project" value="InterPro"/>
</dbReference>
<accession>A0A521BV58</accession>
<dbReference type="PRINTS" id="PR00037">
    <property type="entry name" value="HTHLACR"/>
</dbReference>
<keyword evidence="1" id="KW-0805">Transcription regulation</keyword>
<dbReference type="PROSITE" id="PS00894">
    <property type="entry name" value="HTH_DEOR_1"/>
    <property type="match status" value="1"/>
</dbReference>
<dbReference type="Pfam" id="PF00455">
    <property type="entry name" value="DeoRC"/>
    <property type="match status" value="1"/>
</dbReference>
<dbReference type="InterPro" id="IPR036388">
    <property type="entry name" value="WH-like_DNA-bd_sf"/>
</dbReference>
<dbReference type="Proteomes" id="UP000315636">
    <property type="component" value="Unassembled WGS sequence"/>
</dbReference>
<dbReference type="SMART" id="SM00420">
    <property type="entry name" value="HTH_DEOR"/>
    <property type="match status" value="1"/>
</dbReference>
<dbReference type="SMART" id="SM01134">
    <property type="entry name" value="DeoRC"/>
    <property type="match status" value="1"/>
</dbReference>
<proteinExistence type="predicted"/>
<dbReference type="InterPro" id="IPR037171">
    <property type="entry name" value="NagB/RpiA_transferase-like"/>
</dbReference>
<dbReference type="InterPro" id="IPR036390">
    <property type="entry name" value="WH_DNA-bd_sf"/>
</dbReference>
<feature type="domain" description="HTH deoR-type" evidence="4">
    <location>
        <begin position="3"/>
        <end position="58"/>
    </location>
</feature>
<dbReference type="SUPFAM" id="SSF100950">
    <property type="entry name" value="NagB/RpiA/CoA transferase-like"/>
    <property type="match status" value="1"/>
</dbReference>
<evidence type="ECO:0000313" key="5">
    <source>
        <dbReference type="EMBL" id="SMO50965.1"/>
    </source>
</evidence>
<dbReference type="InterPro" id="IPR001034">
    <property type="entry name" value="DeoR_HTH"/>
</dbReference>
<dbReference type="EMBL" id="FXTI01000002">
    <property type="protein sequence ID" value="SMO50965.1"/>
    <property type="molecule type" value="Genomic_DNA"/>
</dbReference>
<organism evidence="5 6">
    <name type="scientific">Melghirimyces algeriensis</name>
    <dbReference type="NCBI Taxonomy" id="910412"/>
    <lineage>
        <taxon>Bacteria</taxon>
        <taxon>Bacillati</taxon>
        <taxon>Bacillota</taxon>
        <taxon>Bacilli</taxon>
        <taxon>Bacillales</taxon>
        <taxon>Thermoactinomycetaceae</taxon>
        <taxon>Melghirimyces</taxon>
    </lineage>
</organism>
<evidence type="ECO:0000256" key="1">
    <source>
        <dbReference type="ARBA" id="ARBA00023015"/>
    </source>
</evidence>
<dbReference type="InterPro" id="IPR014036">
    <property type="entry name" value="DeoR-like_C"/>
</dbReference>
<dbReference type="AlphaFoldDB" id="A0A521BV58"/>
<dbReference type="RefSeq" id="WP_142504727.1">
    <property type="nucleotide sequence ID" value="NZ_FXTI01000002.1"/>
</dbReference>
<dbReference type="OrthoDB" id="9798651at2"/>